<accession>A0ABQ1DWD9</accession>
<sequence length="71" mass="7813">MKLAAFNAVCPFEIGDKIGMRKNACAVGGRTLDVIVERTITDIVCMHSVKAGTVKFLYELDNDGRLVEIVR</sequence>
<comment type="caution">
    <text evidence="1">The sequence shown here is derived from an EMBL/GenBank/DDBJ whole genome shotgun (WGS) entry which is preliminary data.</text>
</comment>
<proteinExistence type="predicted"/>
<dbReference type="RefSeq" id="WP_118648462.1">
    <property type="nucleotide sequence ID" value="NZ_BLYJ01000002.1"/>
</dbReference>
<evidence type="ECO:0000313" key="1">
    <source>
        <dbReference type="EMBL" id="GFO87036.1"/>
    </source>
</evidence>
<dbReference type="Proteomes" id="UP000620147">
    <property type="component" value="Unassembled WGS sequence"/>
</dbReference>
<keyword evidence="2" id="KW-1185">Reference proteome</keyword>
<gene>
    <name evidence="1" type="ORF">BUFA31_02000</name>
</gene>
<reference evidence="1 2" key="1">
    <citation type="submission" date="2020-06" db="EMBL/GenBank/DDBJ databases">
        <title>Characterization of fructooligosaccharide metabolism and fructooligosaccharide-degrading enzymes in human commensal butyrate producers.</title>
        <authorList>
            <person name="Tanno H."/>
            <person name="Fujii T."/>
            <person name="Hirano K."/>
            <person name="Maeno S."/>
            <person name="Tonozuka T."/>
            <person name="Sakamoto M."/>
            <person name="Ohkuma M."/>
            <person name="Tochio T."/>
            <person name="Endo A."/>
        </authorList>
    </citation>
    <scope>NUCLEOTIDE SEQUENCE [LARGE SCALE GENOMIC DNA]</scope>
    <source>
        <strain evidence="1 2">JCM 31056</strain>
    </source>
</reference>
<protein>
    <submittedName>
        <fullName evidence="1">Uncharacterized protein</fullName>
    </submittedName>
</protein>
<name>A0ABQ1DWD9_9FIRM</name>
<organism evidence="1 2">
    <name type="scientific">Butyricicoccus faecihominis</name>
    <dbReference type="NCBI Taxonomy" id="1712515"/>
    <lineage>
        <taxon>Bacteria</taxon>
        <taxon>Bacillati</taxon>
        <taxon>Bacillota</taxon>
        <taxon>Clostridia</taxon>
        <taxon>Eubacteriales</taxon>
        <taxon>Butyricicoccaceae</taxon>
        <taxon>Butyricicoccus</taxon>
    </lineage>
</organism>
<evidence type="ECO:0000313" key="2">
    <source>
        <dbReference type="Proteomes" id="UP000620147"/>
    </source>
</evidence>
<dbReference type="EMBL" id="BLYJ01000002">
    <property type="protein sequence ID" value="GFO87036.1"/>
    <property type="molecule type" value="Genomic_DNA"/>
</dbReference>